<dbReference type="Pfam" id="PF07332">
    <property type="entry name" value="Phage_holin_3_6"/>
    <property type="match status" value="1"/>
</dbReference>
<evidence type="ECO:0000256" key="2">
    <source>
        <dbReference type="SAM" id="Phobius"/>
    </source>
</evidence>
<keyword evidence="2" id="KW-0812">Transmembrane</keyword>
<dbReference type="InterPro" id="IPR009937">
    <property type="entry name" value="Phage_holin_3_6"/>
</dbReference>
<evidence type="ECO:0000256" key="1">
    <source>
        <dbReference type="SAM" id="MobiDB-lite"/>
    </source>
</evidence>
<keyword evidence="2" id="KW-1133">Transmembrane helix</keyword>
<feature type="region of interest" description="Disordered" evidence="1">
    <location>
        <begin position="22"/>
        <end position="69"/>
    </location>
</feature>
<reference evidence="3 4" key="1">
    <citation type="submission" date="2019-07" db="EMBL/GenBank/DDBJ databases">
        <title>Quadrisphaera sp. strain DD2A genome sequencing and assembly.</title>
        <authorList>
            <person name="Kim I."/>
        </authorList>
    </citation>
    <scope>NUCLEOTIDE SEQUENCE [LARGE SCALE GENOMIC DNA]</scope>
    <source>
        <strain evidence="3 4">DD2A</strain>
    </source>
</reference>
<comment type="caution">
    <text evidence="3">The sequence shown here is derived from an EMBL/GenBank/DDBJ whole genome shotgun (WGS) entry which is preliminary data.</text>
</comment>
<dbReference type="AlphaFoldDB" id="A0A5C8Z550"/>
<keyword evidence="2" id="KW-0472">Membrane</keyword>
<dbReference type="EMBL" id="VKAC01000015">
    <property type="protein sequence ID" value="TXR52318.1"/>
    <property type="molecule type" value="Genomic_DNA"/>
</dbReference>
<name>A0A5C8Z550_9ACTN</name>
<dbReference type="OrthoDB" id="5150146at2"/>
<organism evidence="3 4">
    <name type="scientific">Quadrisphaera setariae</name>
    <dbReference type="NCBI Taxonomy" id="2593304"/>
    <lineage>
        <taxon>Bacteria</taxon>
        <taxon>Bacillati</taxon>
        <taxon>Actinomycetota</taxon>
        <taxon>Actinomycetes</taxon>
        <taxon>Kineosporiales</taxon>
        <taxon>Kineosporiaceae</taxon>
        <taxon>Quadrisphaera</taxon>
    </lineage>
</organism>
<dbReference type="Proteomes" id="UP000321234">
    <property type="component" value="Unassembled WGS sequence"/>
</dbReference>
<gene>
    <name evidence="3" type="ORF">FMM08_20230</name>
</gene>
<feature type="transmembrane region" description="Helical" evidence="2">
    <location>
        <begin position="143"/>
        <end position="164"/>
    </location>
</feature>
<evidence type="ECO:0000313" key="3">
    <source>
        <dbReference type="EMBL" id="TXR52318.1"/>
    </source>
</evidence>
<proteinExistence type="predicted"/>
<keyword evidence="4" id="KW-1185">Reference proteome</keyword>
<evidence type="ECO:0000313" key="4">
    <source>
        <dbReference type="Proteomes" id="UP000321234"/>
    </source>
</evidence>
<sequence length="193" mass="20380">MAARWRARRAARWSARWPTRWITHLPPRGSPGAPLGSPTRDRARSAPPTGGRARGPELEEAPAVSQSAGASERTIGQLVADASRDLSALVRAEIALAKAEITAEVKQGAIGAGLFVGAAVFGAIGGLFVLLAIAWLLTLWMPYWVAFLIVAVVLLVIAAVLALIGKGRISKVGKPERTIATSKQSIEAIKGHR</sequence>
<feature type="transmembrane region" description="Helical" evidence="2">
    <location>
        <begin position="114"/>
        <end position="137"/>
    </location>
</feature>
<accession>A0A5C8Z550</accession>
<protein>
    <submittedName>
        <fullName evidence="3">Phage holin family protein</fullName>
    </submittedName>
</protein>